<dbReference type="InterPro" id="IPR036737">
    <property type="entry name" value="OmpA-like_sf"/>
</dbReference>
<dbReference type="PANTHER" id="PTHR30329">
    <property type="entry name" value="STATOR ELEMENT OF FLAGELLAR MOTOR COMPLEX"/>
    <property type="match status" value="1"/>
</dbReference>
<feature type="region of interest" description="Disordered" evidence="6">
    <location>
        <begin position="241"/>
        <end position="266"/>
    </location>
</feature>
<proteinExistence type="predicted"/>
<evidence type="ECO:0000259" key="8">
    <source>
        <dbReference type="PROSITE" id="PS51123"/>
    </source>
</evidence>
<feature type="chain" id="PRO_5013161839" description="OmpA-like domain-containing protein" evidence="7">
    <location>
        <begin position="17"/>
        <end position="501"/>
    </location>
</feature>
<feature type="region of interest" description="Disordered" evidence="6">
    <location>
        <begin position="324"/>
        <end position="364"/>
    </location>
</feature>
<dbReference type="GO" id="GO:0007155">
    <property type="term" value="P:cell adhesion"/>
    <property type="evidence" value="ECO:0007669"/>
    <property type="project" value="InterPro"/>
</dbReference>
<comment type="subcellular location">
    <subcellularLocation>
        <location evidence="1">Cell outer membrane</location>
    </subcellularLocation>
</comment>
<dbReference type="RefSeq" id="WP_081156014.1">
    <property type="nucleotide sequence ID" value="NZ_LVYD01000124.1"/>
</dbReference>
<dbReference type="SUPFAM" id="SSF103647">
    <property type="entry name" value="TSP type-3 repeat"/>
    <property type="match status" value="2"/>
</dbReference>
<sequence length="501" mass="54340">MKKLYALLLLTSITYAANSQMRLGIMGGPQSSSVIEKNFIPGWETTVKPFYSKRSGLNLGIIGEIPLGYSNKVFFQPGIFYSTKGRKYQRYFDTAAVKTDTLFHNNTFSPNYIDVPLNITLKLHMSRKASFLLSAGPYLSFFYSGKQTTETRVANGTDVKYTSNESNIQVGKDDNKVTTFDLGVNFRAGFELGNVLLTGFISQGLTNFYDASYKGTFKHQVIGASLGFWLNKKTVLTNDRDKDGVPDKADACPDVPGSAKAGGCPDKDGDGVADAVDKCPDVPGEARYRGCPVPDRDHDSVIDDEDKCPDVPGLVKYHGCPPPDTDGDGLNDEEDLCPDKPGPKEFNGCPIPDSDGDGVNDRDDKCPTLAGTKENNGCPAIKQEIIEKVNYAAKKIFFATGSDKILPASYPALNNVANILKANGTLILVVEGYTDNVGKPASNLTLSQQRADAVKNYLVQKGLDASRLQATGYGQEKAVADNSTPEGRAANRRVELRVSQQ</sequence>
<dbReference type="Pfam" id="PF00691">
    <property type="entry name" value="OmpA"/>
    <property type="match status" value="1"/>
</dbReference>
<organism evidence="9 10">
    <name type="scientific">Niastella vici</name>
    <dbReference type="NCBI Taxonomy" id="1703345"/>
    <lineage>
        <taxon>Bacteria</taxon>
        <taxon>Pseudomonadati</taxon>
        <taxon>Bacteroidota</taxon>
        <taxon>Chitinophagia</taxon>
        <taxon>Chitinophagales</taxon>
        <taxon>Chitinophagaceae</taxon>
        <taxon>Niastella</taxon>
    </lineage>
</organism>
<evidence type="ECO:0000313" key="9">
    <source>
        <dbReference type="EMBL" id="OQP57050.1"/>
    </source>
</evidence>
<evidence type="ECO:0000256" key="7">
    <source>
        <dbReference type="SAM" id="SignalP"/>
    </source>
</evidence>
<dbReference type="Gene3D" id="4.10.1080.10">
    <property type="entry name" value="TSP type-3 repeat"/>
    <property type="match status" value="1"/>
</dbReference>
<dbReference type="AlphaFoldDB" id="A0A1V9FFE0"/>
<dbReference type="InterPro" id="IPR006665">
    <property type="entry name" value="OmpA-like"/>
</dbReference>
<dbReference type="GO" id="GO:0009279">
    <property type="term" value="C:cell outer membrane"/>
    <property type="evidence" value="ECO:0007669"/>
    <property type="project" value="UniProtKB-SubCell"/>
</dbReference>
<feature type="compositionally biased region" description="Basic and acidic residues" evidence="6">
    <location>
        <begin position="492"/>
        <end position="501"/>
    </location>
</feature>
<dbReference type="Pfam" id="PF13568">
    <property type="entry name" value="OMP_b-brl_2"/>
    <property type="match status" value="1"/>
</dbReference>
<evidence type="ECO:0000256" key="5">
    <source>
        <dbReference type="PROSITE-ProRule" id="PRU00473"/>
    </source>
</evidence>
<dbReference type="GO" id="GO:0005509">
    <property type="term" value="F:calcium ion binding"/>
    <property type="evidence" value="ECO:0007669"/>
    <property type="project" value="InterPro"/>
</dbReference>
<feature type="region of interest" description="Disordered" evidence="6">
    <location>
        <begin position="474"/>
        <end position="501"/>
    </location>
</feature>
<evidence type="ECO:0000256" key="6">
    <source>
        <dbReference type="SAM" id="MobiDB-lite"/>
    </source>
</evidence>
<accession>A0A1V9FFE0</accession>
<evidence type="ECO:0000313" key="10">
    <source>
        <dbReference type="Proteomes" id="UP000192796"/>
    </source>
</evidence>
<name>A0A1V9FFE0_9BACT</name>
<dbReference type="PRINTS" id="PR01021">
    <property type="entry name" value="OMPADOMAIN"/>
</dbReference>
<keyword evidence="4" id="KW-0998">Cell outer membrane</keyword>
<dbReference type="InterPro" id="IPR006664">
    <property type="entry name" value="OMP_bac"/>
</dbReference>
<dbReference type="Proteomes" id="UP000192796">
    <property type="component" value="Unassembled WGS sequence"/>
</dbReference>
<dbReference type="OrthoDB" id="1522982at2"/>
<gene>
    <name evidence="9" type="ORF">A3860_10805</name>
</gene>
<dbReference type="InterPro" id="IPR003367">
    <property type="entry name" value="Thrombospondin_3-like_rpt"/>
</dbReference>
<dbReference type="PANTHER" id="PTHR30329:SF21">
    <property type="entry name" value="LIPOPROTEIN YIAD-RELATED"/>
    <property type="match status" value="1"/>
</dbReference>
<dbReference type="InterPro" id="IPR025665">
    <property type="entry name" value="Beta-barrel_OMP_2"/>
</dbReference>
<dbReference type="InterPro" id="IPR028974">
    <property type="entry name" value="TSP_type-3_rpt"/>
</dbReference>
<dbReference type="Pfam" id="PF02412">
    <property type="entry name" value="TSP_3"/>
    <property type="match status" value="2"/>
</dbReference>
<evidence type="ECO:0000256" key="3">
    <source>
        <dbReference type="ARBA" id="ARBA00023136"/>
    </source>
</evidence>
<feature type="compositionally biased region" description="Acidic residues" evidence="6">
    <location>
        <begin position="325"/>
        <end position="336"/>
    </location>
</feature>
<dbReference type="Gene3D" id="3.30.1330.60">
    <property type="entry name" value="OmpA-like domain"/>
    <property type="match status" value="1"/>
</dbReference>
<evidence type="ECO:0000256" key="1">
    <source>
        <dbReference type="ARBA" id="ARBA00004442"/>
    </source>
</evidence>
<dbReference type="STRING" id="1703345.A3860_10805"/>
<dbReference type="SUPFAM" id="SSF103088">
    <property type="entry name" value="OmpA-like"/>
    <property type="match status" value="1"/>
</dbReference>
<protein>
    <recommendedName>
        <fullName evidence="8">OmpA-like domain-containing protein</fullName>
    </recommendedName>
</protein>
<evidence type="ECO:0000256" key="4">
    <source>
        <dbReference type="ARBA" id="ARBA00023237"/>
    </source>
</evidence>
<reference evidence="9 10" key="1">
    <citation type="submission" date="2016-03" db="EMBL/GenBank/DDBJ databases">
        <title>Niastella vici sp. nov., isolated from farmland soil.</title>
        <authorList>
            <person name="Chen L."/>
            <person name="Wang D."/>
            <person name="Yang S."/>
            <person name="Wang G."/>
        </authorList>
    </citation>
    <scope>NUCLEOTIDE SEQUENCE [LARGE SCALE GENOMIC DNA]</scope>
    <source>
        <strain evidence="9 10">DJ57</strain>
    </source>
</reference>
<dbReference type="CDD" id="cd07185">
    <property type="entry name" value="OmpA_C-like"/>
    <property type="match status" value="1"/>
</dbReference>
<dbReference type="InterPro" id="IPR050330">
    <property type="entry name" value="Bact_OuterMem_StrucFunc"/>
</dbReference>
<feature type="compositionally biased region" description="Basic and acidic residues" evidence="6">
    <location>
        <begin position="241"/>
        <end position="251"/>
    </location>
</feature>
<dbReference type="PRINTS" id="PR01023">
    <property type="entry name" value="NAFLGMOTY"/>
</dbReference>
<feature type="domain" description="OmpA-like" evidence="8">
    <location>
        <begin position="385"/>
        <end position="501"/>
    </location>
</feature>
<comment type="caution">
    <text evidence="9">The sequence shown here is derived from an EMBL/GenBank/DDBJ whole genome shotgun (WGS) entry which is preliminary data.</text>
</comment>
<evidence type="ECO:0000256" key="2">
    <source>
        <dbReference type="ARBA" id="ARBA00022729"/>
    </source>
</evidence>
<keyword evidence="2 7" id="KW-0732">Signal</keyword>
<dbReference type="PROSITE" id="PS51123">
    <property type="entry name" value="OMPA_2"/>
    <property type="match status" value="1"/>
</dbReference>
<keyword evidence="10" id="KW-1185">Reference proteome</keyword>
<dbReference type="EMBL" id="LVYD01000124">
    <property type="protein sequence ID" value="OQP57050.1"/>
    <property type="molecule type" value="Genomic_DNA"/>
</dbReference>
<keyword evidence="3 5" id="KW-0472">Membrane</keyword>
<feature type="signal peptide" evidence="7">
    <location>
        <begin position="1"/>
        <end position="16"/>
    </location>
</feature>